<evidence type="ECO:0000313" key="3">
    <source>
        <dbReference type="EMBL" id="OAF57032.1"/>
    </source>
</evidence>
<organism evidence="3">
    <name type="scientific">Pseudogymnoascus destructans</name>
    <dbReference type="NCBI Taxonomy" id="655981"/>
    <lineage>
        <taxon>Eukaryota</taxon>
        <taxon>Fungi</taxon>
        <taxon>Dikarya</taxon>
        <taxon>Ascomycota</taxon>
        <taxon>Pezizomycotina</taxon>
        <taxon>Leotiomycetes</taxon>
        <taxon>Thelebolales</taxon>
        <taxon>Thelebolaceae</taxon>
        <taxon>Pseudogymnoascus</taxon>
    </lineage>
</organism>
<sequence>MAEAKKDSSAPVGSDEESTVKVTPRKEIRPNGTIKLKRPAPKHNKPGNWRDGSVVDDDKKKGADSPSTNSGASPGPVVNQLDDSTRDTFATGRPLEDSPETSLCKHCKKSVLKSARKAHIEKCLADKKEAARKRKEAKERAARRKEEEGAAAEEGGGEKVKKGKEKKEKKEKGGEKKEKVDAEGDTAMGNNADAGGEEDDDEPEPSASSEVVKKTPAGLKSAKKTAGKKSEEGGEKKQGKKRKAEGDAEKMPKQKKKKDEPKAKIVKAKVPVDVERQCGVITPNGVPCARSLTCKSHSMGAKRAVPGRSLPYDMLLAAYQKKNQAKQQKAAIDANAPVEDEDANAGPIDSDEETALVMSALSKWNPQPYLPQPVLMPIKRQYQLARLREQLDNATSGGTVNIFKVARREVVAEVGEEDAVGERDEGFVGGGRRGGVGWGWGGGRRWLPGGEVVVGAGGVNEVLDLM</sequence>
<dbReference type="Proteomes" id="UP000077154">
    <property type="component" value="Unassembled WGS sequence"/>
</dbReference>
<dbReference type="VEuPathDB" id="FungiDB:GMDG_02307"/>
<feature type="region of interest" description="Disordered" evidence="1">
    <location>
        <begin position="1"/>
        <end position="265"/>
    </location>
</feature>
<feature type="domain" description="SCA7" evidence="2">
    <location>
        <begin position="265"/>
        <end position="331"/>
    </location>
</feature>
<accession>A0A177A6E9</accession>
<dbReference type="eggNOG" id="KOG4140">
    <property type="taxonomic scope" value="Eukaryota"/>
</dbReference>
<dbReference type="GO" id="GO:0000124">
    <property type="term" value="C:SAGA complex"/>
    <property type="evidence" value="ECO:0007669"/>
    <property type="project" value="InterPro"/>
</dbReference>
<reference evidence="3" key="1">
    <citation type="submission" date="2016-03" db="EMBL/GenBank/DDBJ databases">
        <title>Updated assembly of Pseudogymnoascus destructans, the fungus causing white-nose syndrome of bats.</title>
        <authorList>
            <person name="Palmer J.M."/>
            <person name="Drees K.P."/>
            <person name="Foster J.T."/>
            <person name="Lindner D.L."/>
        </authorList>
    </citation>
    <scope>NUCLEOTIDE SEQUENCE [LARGE SCALE GENOMIC DNA]</scope>
    <source>
        <strain evidence="3">20631-21</strain>
    </source>
</reference>
<dbReference type="PANTHER" id="PTHR47805:SF1">
    <property type="entry name" value="SAGA-ASSOCIATED FACTOR 73"/>
    <property type="match status" value="1"/>
</dbReference>
<proteinExistence type="predicted"/>
<dbReference type="GO" id="GO:1904802">
    <property type="term" value="P:RITS complex assembly"/>
    <property type="evidence" value="ECO:0007669"/>
    <property type="project" value="TreeGrafter"/>
</dbReference>
<dbReference type="RefSeq" id="XP_024322323.1">
    <property type="nucleotide sequence ID" value="XM_024469550.1"/>
</dbReference>
<gene>
    <name evidence="3" type="ORF">VC83_05943</name>
</gene>
<dbReference type="OrthoDB" id="21678at2759"/>
<dbReference type="GO" id="GO:0006357">
    <property type="term" value="P:regulation of transcription by RNA polymerase II"/>
    <property type="evidence" value="ECO:0007669"/>
    <property type="project" value="TreeGrafter"/>
</dbReference>
<dbReference type="PANTHER" id="PTHR47805">
    <property type="entry name" value="SAGA-ASSOCIATED FACTOR 73"/>
    <property type="match status" value="1"/>
</dbReference>
<dbReference type="Pfam" id="PF08313">
    <property type="entry name" value="SCA7"/>
    <property type="match status" value="1"/>
</dbReference>
<protein>
    <recommendedName>
        <fullName evidence="2">SCA7 domain-containing protein</fullName>
    </recommendedName>
</protein>
<feature type="compositionally biased region" description="Basic and acidic residues" evidence="1">
    <location>
        <begin position="118"/>
        <end position="129"/>
    </location>
</feature>
<dbReference type="GeneID" id="36289005"/>
<feature type="compositionally biased region" description="Basic and acidic residues" evidence="1">
    <location>
        <begin position="136"/>
        <end position="148"/>
    </location>
</feature>
<dbReference type="EMBL" id="KV441401">
    <property type="protein sequence ID" value="OAF57032.1"/>
    <property type="molecule type" value="Genomic_DNA"/>
</dbReference>
<name>A0A177A6E9_9PEZI</name>
<evidence type="ECO:0000259" key="2">
    <source>
        <dbReference type="PROSITE" id="PS51505"/>
    </source>
</evidence>
<feature type="compositionally biased region" description="Basic residues" evidence="1">
    <location>
        <begin position="35"/>
        <end position="45"/>
    </location>
</feature>
<dbReference type="InterPro" id="IPR013243">
    <property type="entry name" value="SCA7_dom"/>
</dbReference>
<dbReference type="Gene3D" id="6.10.140.670">
    <property type="match status" value="1"/>
</dbReference>
<dbReference type="PROSITE" id="PS51505">
    <property type="entry name" value="SCA7"/>
    <property type="match status" value="1"/>
</dbReference>
<feature type="compositionally biased region" description="Basic and acidic residues" evidence="1">
    <location>
        <begin position="244"/>
        <end position="263"/>
    </location>
</feature>
<feature type="compositionally biased region" description="Basic residues" evidence="1">
    <location>
        <begin position="105"/>
        <end position="117"/>
    </location>
</feature>
<dbReference type="InterPro" id="IPR037804">
    <property type="entry name" value="SGF73"/>
</dbReference>
<feature type="compositionally biased region" description="Basic and acidic residues" evidence="1">
    <location>
        <begin position="228"/>
        <end position="237"/>
    </location>
</feature>
<evidence type="ECO:0000256" key="1">
    <source>
        <dbReference type="SAM" id="MobiDB-lite"/>
    </source>
</evidence>
<feature type="compositionally biased region" description="Basic and acidic residues" evidence="1">
    <location>
        <begin position="156"/>
        <end position="182"/>
    </location>
</feature>
<dbReference type="AlphaFoldDB" id="A0A177A6E9"/>
<feature type="compositionally biased region" description="Acidic residues" evidence="1">
    <location>
        <begin position="195"/>
        <end position="204"/>
    </location>
</feature>
<dbReference type="VEuPathDB" id="FungiDB:GMDG_02306"/>
<dbReference type="GO" id="GO:0031048">
    <property type="term" value="P:regulatory ncRNA-mediated heterochromatin formation"/>
    <property type="evidence" value="ECO:0007669"/>
    <property type="project" value="TreeGrafter"/>
</dbReference>